<gene>
    <name evidence="2" type="ORF">HQ865_01070</name>
</gene>
<dbReference type="SMART" id="SM01260">
    <property type="entry name" value="LANC_like"/>
    <property type="match status" value="1"/>
</dbReference>
<protein>
    <submittedName>
        <fullName evidence="2">Protein kinase</fullName>
    </submittedName>
</protein>
<dbReference type="EMBL" id="CP054139">
    <property type="protein sequence ID" value="QKJ28407.1"/>
    <property type="molecule type" value="Genomic_DNA"/>
</dbReference>
<dbReference type="SUPFAM" id="SSF158745">
    <property type="entry name" value="LanC-like"/>
    <property type="match status" value="1"/>
</dbReference>
<dbReference type="InterPro" id="IPR000719">
    <property type="entry name" value="Prot_kinase_dom"/>
</dbReference>
<dbReference type="InterPro" id="IPR007822">
    <property type="entry name" value="LANC-like"/>
</dbReference>
<feature type="domain" description="Protein kinase" evidence="1">
    <location>
        <begin position="195"/>
        <end position="465"/>
    </location>
</feature>
<name>A0A7D4Q0J6_9SPHI</name>
<dbReference type="InterPro" id="IPR012341">
    <property type="entry name" value="6hp_glycosidase-like_sf"/>
</dbReference>
<keyword evidence="2" id="KW-0418">Kinase</keyword>
<dbReference type="InterPro" id="IPR008266">
    <property type="entry name" value="Tyr_kinase_AS"/>
</dbReference>
<dbReference type="SMART" id="SM00220">
    <property type="entry name" value="S_TKc"/>
    <property type="match status" value="1"/>
</dbReference>
<dbReference type="GO" id="GO:0005524">
    <property type="term" value="F:ATP binding"/>
    <property type="evidence" value="ECO:0007669"/>
    <property type="project" value="InterPro"/>
</dbReference>
<dbReference type="AlphaFoldDB" id="A0A7D4Q0J6"/>
<dbReference type="PROSITE" id="PS50011">
    <property type="entry name" value="PROTEIN_KINASE_DOM"/>
    <property type="match status" value="1"/>
</dbReference>
<dbReference type="InterPro" id="IPR011009">
    <property type="entry name" value="Kinase-like_dom_sf"/>
</dbReference>
<dbReference type="PANTHER" id="PTHR24345">
    <property type="entry name" value="SERINE/THREONINE-PROTEIN KINASE PLK"/>
    <property type="match status" value="1"/>
</dbReference>
<evidence type="ECO:0000313" key="2">
    <source>
        <dbReference type="EMBL" id="QKJ28407.1"/>
    </source>
</evidence>
<keyword evidence="3" id="KW-1185">Reference proteome</keyword>
<proteinExistence type="predicted"/>
<organism evidence="2 3">
    <name type="scientific">Mucilaginibacter mali</name>
    <dbReference type="NCBI Taxonomy" id="2740462"/>
    <lineage>
        <taxon>Bacteria</taxon>
        <taxon>Pseudomonadati</taxon>
        <taxon>Bacteroidota</taxon>
        <taxon>Sphingobacteriia</taxon>
        <taxon>Sphingobacteriales</taxon>
        <taxon>Sphingobacteriaceae</taxon>
        <taxon>Mucilaginibacter</taxon>
    </lineage>
</organism>
<evidence type="ECO:0000313" key="3">
    <source>
        <dbReference type="Proteomes" id="UP000505355"/>
    </source>
</evidence>
<sequence length="875" mass="97868">MEQPAFKPDGVTSTDAAESPLRSRPLVGYDFYLEKSGLDFISDGGYLRVGNFQSESGWVLYISIVKKQFALLFEAVLPFLNSANVTFFIPENAGVHSMILDGGLGLNQTGKVIIIQVSNKESLPIIAGQLVKSTEKFLGPAIPGAKLIGSCVYTEYRVSPPGTEGLKFDNDLRWPFKKISPEPLAKKTKWLKRKYLIASMIKGDIKGNVYKGLNFSQWSNIKWCIIKQGNANQCYDDADRTIRDRLEWQFHVQSALDGKVALPKVSDFFELERSTYLVMEFIEGNSLYDMFNGLQGGTAWFALETQNKIAIINYLLQTLDILGKFHSNGFIHRDLSPLNFMVTADNNVIAIDIELCFNYLTNQPNPAFTLGTPGYMSPEQIRSNIPCVEDDIYGIGGLILRAFTGLSPTKFNPDDKEKLYLDLMYHLQNQRIVTLICLCLDNDAGKRPTLDRIRHCLEVYSSTVLTESKGVNSNYKSEAEQNFVSMFTDVLLSYQKYPLLGKNSTWYAKSENEDNIISNEFKSYSWFPGFYSGTCGIVYLLALADHYGYDLSDNRDFLYSNLDLVTAYYQETMVPECGLLNGLSGFCVAKALLIKYDLFGRHIANFDNISSQLSQVNDQINLANGVAGQGIAMLLCADLLKFPAFASSAGNIANQLMREQHNDGSWSINKDNTSKKGVKHTGLFYGIAGITYFLLEYGVRYCSEESKAAATAALGWLLKNRRSENGRLIWSVNSNGQSVNPWLEYGFTGVAWLFIKASEILNDDAYYEAAKSALLSHPRFIASNYLSQANGLAGLGEVYLEAYRVSKEKEWFERASHIAAFLAHCAKIQEDGSTYWLDGSENLPTAGFMTGTGGILHFLLRFQHPEKIGFHLFSI</sequence>
<dbReference type="Gene3D" id="1.50.10.10">
    <property type="match status" value="1"/>
</dbReference>
<dbReference type="GO" id="GO:0005975">
    <property type="term" value="P:carbohydrate metabolic process"/>
    <property type="evidence" value="ECO:0007669"/>
    <property type="project" value="InterPro"/>
</dbReference>
<dbReference type="Gene3D" id="1.10.510.10">
    <property type="entry name" value="Transferase(Phosphotransferase) domain 1"/>
    <property type="match status" value="1"/>
</dbReference>
<dbReference type="RefSeq" id="WP_173413109.1">
    <property type="nucleotide sequence ID" value="NZ_CP054139.1"/>
</dbReference>
<dbReference type="SUPFAM" id="SSF56112">
    <property type="entry name" value="Protein kinase-like (PK-like)"/>
    <property type="match status" value="1"/>
</dbReference>
<evidence type="ECO:0000259" key="1">
    <source>
        <dbReference type="PROSITE" id="PS50011"/>
    </source>
</evidence>
<dbReference type="GO" id="GO:0031179">
    <property type="term" value="P:peptide modification"/>
    <property type="evidence" value="ECO:0007669"/>
    <property type="project" value="InterPro"/>
</dbReference>
<dbReference type="GO" id="GO:0004672">
    <property type="term" value="F:protein kinase activity"/>
    <property type="evidence" value="ECO:0007669"/>
    <property type="project" value="InterPro"/>
</dbReference>
<dbReference type="Pfam" id="PF05147">
    <property type="entry name" value="LANC_like"/>
    <property type="match status" value="1"/>
</dbReference>
<dbReference type="PROSITE" id="PS00109">
    <property type="entry name" value="PROTEIN_KINASE_TYR"/>
    <property type="match status" value="1"/>
</dbReference>
<dbReference type="KEGG" id="mmab:HQ865_01070"/>
<dbReference type="Pfam" id="PF00069">
    <property type="entry name" value="Pkinase"/>
    <property type="match status" value="1"/>
</dbReference>
<dbReference type="Proteomes" id="UP000505355">
    <property type="component" value="Chromosome"/>
</dbReference>
<reference evidence="2 3" key="1">
    <citation type="submission" date="2020-05" db="EMBL/GenBank/DDBJ databases">
        <title>Mucilaginibacter mali sp. nov.</title>
        <authorList>
            <person name="Kim H.S."/>
            <person name="Lee K.C."/>
            <person name="Suh M.K."/>
            <person name="Kim J.-S."/>
            <person name="Han K.-I."/>
            <person name="Eom M.K."/>
            <person name="Shin Y.K."/>
            <person name="Lee J.-S."/>
        </authorList>
    </citation>
    <scope>NUCLEOTIDE SEQUENCE [LARGE SCALE GENOMIC DNA]</scope>
    <source>
        <strain evidence="2 3">G2-14</strain>
    </source>
</reference>
<accession>A0A7D4Q0J6</accession>
<keyword evidence="2" id="KW-0808">Transferase</keyword>